<organism evidence="1">
    <name type="scientific">Flavobacterium sp. WC2409</name>
    <dbReference type="NCBI Taxonomy" id="3234139"/>
    <lineage>
        <taxon>Bacteria</taxon>
        <taxon>Pseudomonadati</taxon>
        <taxon>Bacteroidota</taxon>
        <taxon>Flavobacteriia</taxon>
        <taxon>Flavobacteriales</taxon>
        <taxon>Flavobacteriaceae</taxon>
        <taxon>Flavobacterium</taxon>
    </lineage>
</organism>
<sequence>MRNTIYILALILFVSCKTIQNKSELPTKNTITEYYESGKIKSVGAIEEFHKEFNNYRVGTWKEFYENGNLKAYGNYKLDTYTQCCTGGVCDGFYSYKYGEWNYYFDNGKLKAKGTYRIGKKHKETSCEGGDEIKFGFVTDSWKFYNNNGKEIKPTEKDIAEIEKSSFLDEWDMMKKL</sequence>
<gene>
    <name evidence="1" type="ORF">AB3G34_03915</name>
</gene>
<dbReference type="InterPro" id="IPR011652">
    <property type="entry name" value="MORN_2"/>
</dbReference>
<proteinExistence type="predicted"/>
<dbReference type="RefSeq" id="WP_369753505.1">
    <property type="nucleotide sequence ID" value="NZ_CP165625.1"/>
</dbReference>
<accession>A0AB39W312</accession>
<protein>
    <submittedName>
        <fullName evidence="1">Toxin-antitoxin system YwqK family antitoxin</fullName>
    </submittedName>
</protein>
<dbReference type="EMBL" id="CP165625">
    <property type="protein sequence ID" value="XDU96258.1"/>
    <property type="molecule type" value="Genomic_DNA"/>
</dbReference>
<dbReference type="Gene3D" id="3.90.930.1">
    <property type="match status" value="1"/>
</dbReference>
<reference evidence="1" key="1">
    <citation type="submission" date="2024-07" db="EMBL/GenBank/DDBJ databases">
        <authorList>
            <person name="Biller S.J."/>
        </authorList>
    </citation>
    <scope>NUCLEOTIDE SEQUENCE</scope>
    <source>
        <strain evidence="1">WC2409</strain>
    </source>
</reference>
<dbReference type="Pfam" id="PF07661">
    <property type="entry name" value="MORN_2"/>
    <property type="match status" value="3"/>
</dbReference>
<dbReference type="AlphaFoldDB" id="A0AB39W312"/>
<evidence type="ECO:0000313" key="1">
    <source>
        <dbReference type="EMBL" id="XDU96258.1"/>
    </source>
</evidence>
<dbReference type="PROSITE" id="PS51257">
    <property type="entry name" value="PROKAR_LIPOPROTEIN"/>
    <property type="match status" value="1"/>
</dbReference>
<name>A0AB39W312_9FLAO</name>